<dbReference type="EMBL" id="JAAGYU010000941">
    <property type="protein sequence ID" value="NEL79773.1"/>
    <property type="molecule type" value="Genomic_DNA"/>
</dbReference>
<organism evidence="10 11">
    <name type="scientific">Xanthomonas perforans</name>
    <dbReference type="NCBI Taxonomy" id="442694"/>
    <lineage>
        <taxon>Bacteria</taxon>
        <taxon>Pseudomonadati</taxon>
        <taxon>Pseudomonadota</taxon>
        <taxon>Gammaproteobacteria</taxon>
        <taxon>Lysobacterales</taxon>
        <taxon>Lysobacteraceae</taxon>
        <taxon>Xanthomonas</taxon>
    </lineage>
</organism>
<comment type="cofactor">
    <cofactor evidence="1">
        <name>heme</name>
        <dbReference type="ChEBI" id="CHEBI:30413"/>
    </cofactor>
</comment>
<feature type="domain" description="Large catalase C-terminal" evidence="9">
    <location>
        <begin position="42"/>
        <end position="161"/>
    </location>
</feature>
<evidence type="ECO:0000256" key="5">
    <source>
        <dbReference type="ARBA" id="ARBA00022723"/>
    </source>
</evidence>
<dbReference type="Proteomes" id="UP000471082">
    <property type="component" value="Unassembled WGS sequence"/>
</dbReference>
<keyword evidence="6" id="KW-0560">Oxidoreductase</keyword>
<feature type="non-terminal residue" evidence="10">
    <location>
        <position position="1"/>
    </location>
</feature>
<gene>
    <name evidence="10" type="ORF">G3W61_26480</name>
</gene>
<dbReference type="Gene3D" id="3.40.50.880">
    <property type="match status" value="1"/>
</dbReference>
<evidence type="ECO:0000256" key="3">
    <source>
        <dbReference type="ARBA" id="ARBA00022559"/>
    </source>
</evidence>
<dbReference type="AlphaFoldDB" id="A0A7X5SB21"/>
<dbReference type="GO" id="GO:0042744">
    <property type="term" value="P:hydrogen peroxide catabolic process"/>
    <property type="evidence" value="ECO:0007669"/>
    <property type="project" value="UniProtKB-KW"/>
</dbReference>
<evidence type="ECO:0000256" key="2">
    <source>
        <dbReference type="ARBA" id="ARBA00012314"/>
    </source>
</evidence>
<name>A0A7X5SB21_XANPE</name>
<protein>
    <recommendedName>
        <fullName evidence="2">catalase</fullName>
        <ecNumber evidence="2">1.11.1.6</ecNumber>
    </recommendedName>
</protein>
<proteinExistence type="predicted"/>
<dbReference type="PANTHER" id="PTHR42821:SF1">
    <property type="entry name" value="CATALASE-B"/>
    <property type="match status" value="1"/>
</dbReference>
<keyword evidence="3" id="KW-0575">Peroxidase</keyword>
<sequence length="172" mass="17453">RVADGLAMDLPEASPTAAPVLDMDPSPALRIIRGPLEKHTLEGRNVGILIADGSDAGELKALKDAIKAAGGNAMTIAPKVGKVPLSDGSTIAADAQLFGQPSVTVDACVVLLSADATAKLMKEGAAVQWVMDAFGHLKAIGHNANAKPLLDKAGVEPDEGVTDLAGFVNAAK</sequence>
<dbReference type="GO" id="GO:0004096">
    <property type="term" value="F:catalase activity"/>
    <property type="evidence" value="ECO:0007669"/>
    <property type="project" value="UniProtKB-EC"/>
</dbReference>
<evidence type="ECO:0000313" key="10">
    <source>
        <dbReference type="EMBL" id="NEL79773.1"/>
    </source>
</evidence>
<dbReference type="GO" id="GO:0046872">
    <property type="term" value="F:metal ion binding"/>
    <property type="evidence" value="ECO:0007669"/>
    <property type="project" value="UniProtKB-KW"/>
</dbReference>
<evidence type="ECO:0000259" key="9">
    <source>
        <dbReference type="Pfam" id="PF18011"/>
    </source>
</evidence>
<dbReference type="GO" id="GO:0006979">
    <property type="term" value="P:response to oxidative stress"/>
    <property type="evidence" value="ECO:0007669"/>
    <property type="project" value="InterPro"/>
</dbReference>
<evidence type="ECO:0000313" key="11">
    <source>
        <dbReference type="Proteomes" id="UP000471082"/>
    </source>
</evidence>
<evidence type="ECO:0000256" key="6">
    <source>
        <dbReference type="ARBA" id="ARBA00023002"/>
    </source>
</evidence>
<keyword evidence="5" id="KW-0479">Metal-binding</keyword>
<evidence type="ECO:0000256" key="7">
    <source>
        <dbReference type="ARBA" id="ARBA00023004"/>
    </source>
</evidence>
<accession>A0A7X5SB21</accession>
<dbReference type="InterPro" id="IPR024712">
    <property type="entry name" value="Catalase_clade2"/>
</dbReference>
<keyword evidence="7" id="KW-0408">Iron</keyword>
<dbReference type="GO" id="GO:0005829">
    <property type="term" value="C:cytosol"/>
    <property type="evidence" value="ECO:0007669"/>
    <property type="project" value="TreeGrafter"/>
</dbReference>
<feature type="non-terminal residue" evidence="10">
    <location>
        <position position="172"/>
    </location>
</feature>
<dbReference type="Pfam" id="PF18011">
    <property type="entry name" value="Catalase_C"/>
    <property type="match status" value="1"/>
</dbReference>
<dbReference type="GO" id="GO:0020037">
    <property type="term" value="F:heme binding"/>
    <property type="evidence" value="ECO:0007669"/>
    <property type="project" value="InterPro"/>
</dbReference>
<keyword evidence="4" id="KW-0349">Heme</keyword>
<dbReference type="SUPFAM" id="SSF52317">
    <property type="entry name" value="Class I glutamine amidotransferase-like"/>
    <property type="match status" value="1"/>
</dbReference>
<comment type="caution">
    <text evidence="10">The sequence shown here is derived from an EMBL/GenBank/DDBJ whole genome shotgun (WGS) entry which is preliminary data.</text>
</comment>
<dbReference type="InterPro" id="IPR041399">
    <property type="entry name" value="Catalase_large_C"/>
</dbReference>
<dbReference type="EC" id="1.11.1.6" evidence="2"/>
<dbReference type="CDD" id="cd03132">
    <property type="entry name" value="GATase1_catalase"/>
    <property type="match status" value="1"/>
</dbReference>
<evidence type="ECO:0000256" key="4">
    <source>
        <dbReference type="ARBA" id="ARBA00022617"/>
    </source>
</evidence>
<keyword evidence="8" id="KW-0376">Hydrogen peroxide</keyword>
<reference evidence="10 11" key="1">
    <citation type="submission" date="2019-11" db="EMBL/GenBank/DDBJ databases">
        <title>Genome-resolved metagenomics to study the prevalence of co-infection and intraspecific heterogeneity among plant pathogen metapopulations.</title>
        <authorList>
            <person name="Newberry E."/>
            <person name="Bhandari R."/>
            <person name="Kemble J."/>
            <person name="Sikora E."/>
            <person name="Potnis N."/>
        </authorList>
    </citation>
    <scope>NUCLEOTIDE SEQUENCE [LARGE SCALE GENOMIC DNA]</scope>
    <source>
        <strain evidence="10">Xp_Tom_Tuscaloosa_18b</strain>
    </source>
</reference>
<evidence type="ECO:0000256" key="8">
    <source>
        <dbReference type="ARBA" id="ARBA00023324"/>
    </source>
</evidence>
<dbReference type="InterPro" id="IPR029062">
    <property type="entry name" value="Class_I_gatase-like"/>
</dbReference>
<evidence type="ECO:0000256" key="1">
    <source>
        <dbReference type="ARBA" id="ARBA00001971"/>
    </source>
</evidence>
<dbReference type="PANTHER" id="PTHR42821">
    <property type="entry name" value="CATALASE"/>
    <property type="match status" value="1"/>
</dbReference>